<sequence>MSIKWRLTAWYTSILAVMLVLFGASIYGFVRFYTYGEVKNRLVEQAERIVNSQNFSLTQGLDFYLEPSQAQRLEDAQLYVQSHNYTSGNSRFSRNMLDRELSFPVPDVNSASVRNGFQNMTVSGYSFIVYQVPIHLNGKVIGLLQLGAYTGAEDRLLERMKSILFIGGLISVVLASTFGLFLARKSMEPIGKVIEAANGIQTGNDLSVRIDYEGPHDEIGGLIGTVNSMLGRMEGFYNNLDEAYSTQRRFVSDASHELRTPLTTIRGNVDLLKKIWQSEEEEMSGMDAEAIRKLSLEAVTDIAGESERMSRLVNDMLSLARADAGQIMAKEMLPLEPLVEEVIRRAQFLPRNATWIQGDMSMLGAVSVNGNKDYLQQMLFIFIENAFKYTPSGSVTMDAIRADEQIGLRISDTGIGMDRSEVPHIFERFYRADPSRGVTPGTGLGLSIAKWIIDEHEGSVEVLTRLGEGTTFVIWLPAVFHALPE</sequence>
<dbReference type="PRINTS" id="PR00344">
    <property type="entry name" value="BCTRLSENSOR"/>
</dbReference>
<accession>A0A919XUC4</accession>
<dbReference type="Pfam" id="PF02518">
    <property type="entry name" value="HATPase_c"/>
    <property type="match status" value="1"/>
</dbReference>
<dbReference type="EC" id="2.7.13.3" evidence="3"/>
<reference evidence="17 18" key="1">
    <citation type="submission" date="2021-03" db="EMBL/GenBank/DDBJ databases">
        <title>Antimicrobial resistance genes in bacteria isolated from Japanese honey, and their potential for conferring macrolide and lincosamide resistance in the American foulbrood pathogen Paenibacillus larvae.</title>
        <authorList>
            <person name="Okamoto M."/>
            <person name="Kumagai M."/>
            <person name="Kanamori H."/>
            <person name="Takamatsu D."/>
        </authorList>
    </citation>
    <scope>NUCLEOTIDE SEQUENCE [LARGE SCALE GENOMIC DNA]</scope>
    <source>
        <strain evidence="17 18">J41TS12</strain>
    </source>
</reference>
<evidence type="ECO:0000256" key="8">
    <source>
        <dbReference type="ARBA" id="ARBA00022741"/>
    </source>
</evidence>
<dbReference type="PANTHER" id="PTHR45436:SF5">
    <property type="entry name" value="SENSOR HISTIDINE KINASE TRCS"/>
    <property type="match status" value="1"/>
</dbReference>
<dbReference type="GO" id="GO:0000155">
    <property type="term" value="F:phosphorelay sensor kinase activity"/>
    <property type="evidence" value="ECO:0007669"/>
    <property type="project" value="InterPro"/>
</dbReference>
<evidence type="ECO:0000256" key="14">
    <source>
        <dbReference type="SAM" id="Phobius"/>
    </source>
</evidence>
<evidence type="ECO:0000259" key="16">
    <source>
        <dbReference type="PROSITE" id="PS50885"/>
    </source>
</evidence>
<dbReference type="PROSITE" id="PS50885">
    <property type="entry name" value="HAMP"/>
    <property type="match status" value="1"/>
</dbReference>
<dbReference type="InterPro" id="IPR036890">
    <property type="entry name" value="HATPase_C_sf"/>
</dbReference>
<evidence type="ECO:0000256" key="4">
    <source>
        <dbReference type="ARBA" id="ARBA00022475"/>
    </source>
</evidence>
<evidence type="ECO:0000313" key="18">
    <source>
        <dbReference type="Proteomes" id="UP000681162"/>
    </source>
</evidence>
<dbReference type="InterPro" id="IPR050428">
    <property type="entry name" value="TCS_sensor_his_kinase"/>
</dbReference>
<dbReference type="CDD" id="cd00075">
    <property type="entry name" value="HATPase"/>
    <property type="match status" value="1"/>
</dbReference>
<dbReference type="Gene3D" id="6.10.340.10">
    <property type="match status" value="1"/>
</dbReference>
<evidence type="ECO:0000256" key="11">
    <source>
        <dbReference type="ARBA" id="ARBA00022989"/>
    </source>
</evidence>
<dbReference type="CDD" id="cd06225">
    <property type="entry name" value="HAMP"/>
    <property type="match status" value="1"/>
</dbReference>
<dbReference type="Proteomes" id="UP000681162">
    <property type="component" value="Unassembled WGS sequence"/>
</dbReference>
<comment type="subcellular location">
    <subcellularLocation>
        <location evidence="2">Cell membrane</location>
        <topology evidence="2">Multi-pass membrane protein</topology>
    </subcellularLocation>
</comment>
<keyword evidence="8" id="KW-0547">Nucleotide-binding</keyword>
<dbReference type="InterPro" id="IPR003661">
    <property type="entry name" value="HisK_dim/P_dom"/>
</dbReference>
<dbReference type="Gene3D" id="1.10.287.130">
    <property type="match status" value="1"/>
</dbReference>
<keyword evidence="5" id="KW-0597">Phosphoprotein</keyword>
<proteinExistence type="predicted"/>
<evidence type="ECO:0000256" key="5">
    <source>
        <dbReference type="ARBA" id="ARBA00022553"/>
    </source>
</evidence>
<dbReference type="InterPro" id="IPR004358">
    <property type="entry name" value="Sig_transdc_His_kin-like_C"/>
</dbReference>
<feature type="domain" description="Histidine kinase" evidence="15">
    <location>
        <begin position="253"/>
        <end position="480"/>
    </location>
</feature>
<dbReference type="AlphaFoldDB" id="A0A919XUC4"/>
<dbReference type="SUPFAM" id="SSF158472">
    <property type="entry name" value="HAMP domain-like"/>
    <property type="match status" value="1"/>
</dbReference>
<dbReference type="FunFam" id="1.10.287.130:FF:000001">
    <property type="entry name" value="Two-component sensor histidine kinase"/>
    <property type="match status" value="1"/>
</dbReference>
<dbReference type="PANTHER" id="PTHR45436">
    <property type="entry name" value="SENSOR HISTIDINE KINASE YKOH"/>
    <property type="match status" value="1"/>
</dbReference>
<keyword evidence="4" id="KW-1003">Cell membrane</keyword>
<keyword evidence="13 14" id="KW-0472">Membrane</keyword>
<keyword evidence="9 17" id="KW-0418">Kinase</keyword>
<comment type="catalytic activity">
    <reaction evidence="1">
        <text>ATP + protein L-histidine = ADP + protein N-phospho-L-histidine.</text>
        <dbReference type="EC" id="2.7.13.3"/>
    </reaction>
</comment>
<feature type="domain" description="HAMP" evidence="16">
    <location>
        <begin position="184"/>
        <end position="238"/>
    </location>
</feature>
<dbReference type="FunFam" id="3.30.565.10:FF:000006">
    <property type="entry name" value="Sensor histidine kinase WalK"/>
    <property type="match status" value="1"/>
</dbReference>
<evidence type="ECO:0000256" key="7">
    <source>
        <dbReference type="ARBA" id="ARBA00022692"/>
    </source>
</evidence>
<dbReference type="RefSeq" id="WP_212940845.1">
    <property type="nucleotide sequence ID" value="NZ_BORR01000013.1"/>
</dbReference>
<dbReference type="SUPFAM" id="SSF55874">
    <property type="entry name" value="ATPase domain of HSP90 chaperone/DNA topoisomerase II/histidine kinase"/>
    <property type="match status" value="1"/>
</dbReference>
<dbReference type="CDD" id="cd00082">
    <property type="entry name" value="HisKA"/>
    <property type="match status" value="1"/>
</dbReference>
<evidence type="ECO:0000259" key="15">
    <source>
        <dbReference type="PROSITE" id="PS50109"/>
    </source>
</evidence>
<keyword evidence="11 14" id="KW-1133">Transmembrane helix</keyword>
<keyword evidence="7 14" id="KW-0812">Transmembrane</keyword>
<dbReference type="SMART" id="SM00304">
    <property type="entry name" value="HAMP"/>
    <property type="match status" value="1"/>
</dbReference>
<dbReference type="GO" id="GO:0005524">
    <property type="term" value="F:ATP binding"/>
    <property type="evidence" value="ECO:0007669"/>
    <property type="project" value="UniProtKB-KW"/>
</dbReference>
<feature type="transmembrane region" description="Helical" evidence="14">
    <location>
        <begin position="163"/>
        <end position="183"/>
    </location>
</feature>
<evidence type="ECO:0000256" key="6">
    <source>
        <dbReference type="ARBA" id="ARBA00022679"/>
    </source>
</evidence>
<comment type="caution">
    <text evidence="17">The sequence shown here is derived from an EMBL/GenBank/DDBJ whole genome shotgun (WGS) entry which is preliminary data.</text>
</comment>
<evidence type="ECO:0000256" key="13">
    <source>
        <dbReference type="ARBA" id="ARBA00023136"/>
    </source>
</evidence>
<dbReference type="Pfam" id="PF00672">
    <property type="entry name" value="HAMP"/>
    <property type="match status" value="1"/>
</dbReference>
<name>A0A919XUC4_9BACL</name>
<evidence type="ECO:0000256" key="3">
    <source>
        <dbReference type="ARBA" id="ARBA00012438"/>
    </source>
</evidence>
<evidence type="ECO:0000256" key="1">
    <source>
        <dbReference type="ARBA" id="ARBA00000085"/>
    </source>
</evidence>
<evidence type="ECO:0000256" key="10">
    <source>
        <dbReference type="ARBA" id="ARBA00022840"/>
    </source>
</evidence>
<dbReference type="EMBL" id="BORR01000013">
    <property type="protein sequence ID" value="GIO38596.1"/>
    <property type="molecule type" value="Genomic_DNA"/>
</dbReference>
<evidence type="ECO:0000313" key="17">
    <source>
        <dbReference type="EMBL" id="GIO38596.1"/>
    </source>
</evidence>
<dbReference type="GO" id="GO:0005886">
    <property type="term" value="C:plasma membrane"/>
    <property type="evidence" value="ECO:0007669"/>
    <property type="project" value="UniProtKB-SubCell"/>
</dbReference>
<feature type="transmembrane region" description="Helical" evidence="14">
    <location>
        <begin position="7"/>
        <end position="30"/>
    </location>
</feature>
<evidence type="ECO:0000256" key="9">
    <source>
        <dbReference type="ARBA" id="ARBA00022777"/>
    </source>
</evidence>
<dbReference type="InterPro" id="IPR036097">
    <property type="entry name" value="HisK_dim/P_sf"/>
</dbReference>
<keyword evidence="10" id="KW-0067">ATP-binding</keyword>
<dbReference type="Gene3D" id="3.30.565.10">
    <property type="entry name" value="Histidine kinase-like ATPase, C-terminal domain"/>
    <property type="match status" value="1"/>
</dbReference>
<gene>
    <name evidence="17" type="ORF">J41TS12_34570</name>
</gene>
<keyword evidence="6" id="KW-0808">Transferase</keyword>
<dbReference type="PROSITE" id="PS50109">
    <property type="entry name" value="HIS_KIN"/>
    <property type="match status" value="1"/>
</dbReference>
<dbReference type="InterPro" id="IPR003660">
    <property type="entry name" value="HAMP_dom"/>
</dbReference>
<dbReference type="SMART" id="SM00388">
    <property type="entry name" value="HisKA"/>
    <property type="match status" value="1"/>
</dbReference>
<dbReference type="Pfam" id="PF00512">
    <property type="entry name" value="HisKA"/>
    <property type="match status" value="1"/>
</dbReference>
<evidence type="ECO:0000256" key="12">
    <source>
        <dbReference type="ARBA" id="ARBA00023012"/>
    </source>
</evidence>
<evidence type="ECO:0000256" key="2">
    <source>
        <dbReference type="ARBA" id="ARBA00004651"/>
    </source>
</evidence>
<dbReference type="SMART" id="SM00387">
    <property type="entry name" value="HATPase_c"/>
    <property type="match status" value="1"/>
</dbReference>
<dbReference type="SUPFAM" id="SSF47384">
    <property type="entry name" value="Homodimeric domain of signal transducing histidine kinase"/>
    <property type="match status" value="1"/>
</dbReference>
<dbReference type="InterPro" id="IPR005467">
    <property type="entry name" value="His_kinase_dom"/>
</dbReference>
<keyword evidence="12" id="KW-0902">Two-component regulatory system</keyword>
<keyword evidence="18" id="KW-1185">Reference proteome</keyword>
<dbReference type="InterPro" id="IPR003594">
    <property type="entry name" value="HATPase_dom"/>
</dbReference>
<organism evidence="17 18">
    <name type="scientific">Paenibacillus antibioticophila</name>
    <dbReference type="NCBI Taxonomy" id="1274374"/>
    <lineage>
        <taxon>Bacteria</taxon>
        <taxon>Bacillati</taxon>
        <taxon>Bacillota</taxon>
        <taxon>Bacilli</taxon>
        <taxon>Bacillales</taxon>
        <taxon>Paenibacillaceae</taxon>
        <taxon>Paenibacillus</taxon>
    </lineage>
</organism>
<protein>
    <recommendedName>
        <fullName evidence="3">histidine kinase</fullName>
        <ecNumber evidence="3">2.7.13.3</ecNumber>
    </recommendedName>
</protein>